<name>A0ABV8Z428_9ACTN</name>
<dbReference type="SUPFAM" id="SSF46689">
    <property type="entry name" value="Homeodomain-like"/>
    <property type="match status" value="2"/>
</dbReference>
<keyword evidence="1" id="KW-0805">Transcription regulation</keyword>
<dbReference type="InterPro" id="IPR050204">
    <property type="entry name" value="AraC_XylS_family_regulators"/>
</dbReference>
<evidence type="ECO:0000313" key="5">
    <source>
        <dbReference type="EMBL" id="MFC4472237.1"/>
    </source>
</evidence>
<evidence type="ECO:0000256" key="3">
    <source>
        <dbReference type="ARBA" id="ARBA00023163"/>
    </source>
</evidence>
<dbReference type="PROSITE" id="PS00041">
    <property type="entry name" value="HTH_ARAC_FAMILY_1"/>
    <property type="match status" value="1"/>
</dbReference>
<feature type="domain" description="HTH araC/xylS-type" evidence="4">
    <location>
        <begin position="193"/>
        <end position="291"/>
    </location>
</feature>
<dbReference type="PANTHER" id="PTHR46796">
    <property type="entry name" value="HTH-TYPE TRANSCRIPTIONAL ACTIVATOR RHAS-RELATED"/>
    <property type="match status" value="1"/>
</dbReference>
<evidence type="ECO:0000259" key="4">
    <source>
        <dbReference type="PROSITE" id="PS01124"/>
    </source>
</evidence>
<keyword evidence="3" id="KW-0804">Transcription</keyword>
<dbReference type="InterPro" id="IPR018060">
    <property type="entry name" value="HTH_AraC"/>
</dbReference>
<dbReference type="PROSITE" id="PS01124">
    <property type="entry name" value="HTH_ARAC_FAMILY_2"/>
    <property type="match status" value="1"/>
</dbReference>
<proteinExistence type="predicted"/>
<protein>
    <submittedName>
        <fullName evidence="5">Helix-turn-helix domain-containing protein</fullName>
    </submittedName>
</protein>
<keyword evidence="6" id="KW-1185">Reference proteome</keyword>
<dbReference type="Gene3D" id="1.10.10.60">
    <property type="entry name" value="Homeodomain-like"/>
    <property type="match status" value="2"/>
</dbReference>
<evidence type="ECO:0000256" key="2">
    <source>
        <dbReference type="ARBA" id="ARBA00023125"/>
    </source>
</evidence>
<reference evidence="6" key="1">
    <citation type="journal article" date="2019" name="Int. J. Syst. Evol. Microbiol.">
        <title>The Global Catalogue of Microorganisms (GCM) 10K type strain sequencing project: providing services to taxonomists for standard genome sequencing and annotation.</title>
        <authorList>
            <consortium name="The Broad Institute Genomics Platform"/>
            <consortium name="The Broad Institute Genome Sequencing Center for Infectious Disease"/>
            <person name="Wu L."/>
            <person name="Ma J."/>
        </authorList>
    </citation>
    <scope>NUCLEOTIDE SEQUENCE [LARGE SCALE GENOMIC DNA]</scope>
    <source>
        <strain evidence="6">DT43</strain>
    </source>
</reference>
<dbReference type="PANTHER" id="PTHR46796:SF6">
    <property type="entry name" value="ARAC SUBFAMILY"/>
    <property type="match status" value="1"/>
</dbReference>
<keyword evidence="2" id="KW-0238">DNA-binding</keyword>
<dbReference type="Proteomes" id="UP001596012">
    <property type="component" value="Unassembled WGS sequence"/>
</dbReference>
<dbReference type="EMBL" id="JBHSFG010000111">
    <property type="protein sequence ID" value="MFC4472237.1"/>
    <property type="molecule type" value="Genomic_DNA"/>
</dbReference>
<gene>
    <name evidence="5" type="ORF">ACFPH6_48510</name>
</gene>
<dbReference type="InterPro" id="IPR009057">
    <property type="entry name" value="Homeodomain-like_sf"/>
</dbReference>
<comment type="caution">
    <text evidence="5">The sequence shown here is derived from an EMBL/GenBank/DDBJ whole genome shotgun (WGS) entry which is preliminary data.</text>
</comment>
<evidence type="ECO:0000313" key="6">
    <source>
        <dbReference type="Proteomes" id="UP001596012"/>
    </source>
</evidence>
<dbReference type="InterPro" id="IPR018062">
    <property type="entry name" value="HTH_AraC-typ_CS"/>
</dbReference>
<organism evidence="5 6">
    <name type="scientific">Streptomyces xiangluensis</name>
    <dbReference type="NCBI Taxonomy" id="2665720"/>
    <lineage>
        <taxon>Bacteria</taxon>
        <taxon>Bacillati</taxon>
        <taxon>Actinomycetota</taxon>
        <taxon>Actinomycetes</taxon>
        <taxon>Kitasatosporales</taxon>
        <taxon>Streptomycetaceae</taxon>
        <taxon>Streptomyces</taxon>
    </lineage>
</organism>
<dbReference type="SMART" id="SM00342">
    <property type="entry name" value="HTH_ARAC"/>
    <property type="match status" value="1"/>
</dbReference>
<dbReference type="Pfam" id="PF12833">
    <property type="entry name" value="HTH_18"/>
    <property type="match status" value="1"/>
</dbReference>
<dbReference type="RefSeq" id="WP_386355692.1">
    <property type="nucleotide sequence ID" value="NZ_JBHSFG010000111.1"/>
</dbReference>
<sequence>MSELGLGDTHGILNRPGVRQVRSSAGLGWERLYVSTQRELPYRESFQGAGSHLVILHLDGPVTVRRGRRGLTATRQVPPGGLFLHPAGTELDVELGGCLNTVHVYVSDAVLQATADDGRPMRLKEEFGSTDPLLEQLVLALDGVVRHWEPSGRTYVDQLAVMTAAQLARRHGVRQQDAGRSGRPAGLTDRQFTAVRELLDARISEPLSLEDLASETGLSVSQFARRFKTRTGCPPHRYLMRLRVEQAARLLRAGTMPIAQVAAMCGFSHQEHLTRVIRSHLGTTPAALRREG</sequence>
<accession>A0ABV8Z428</accession>
<evidence type="ECO:0000256" key="1">
    <source>
        <dbReference type="ARBA" id="ARBA00023015"/>
    </source>
</evidence>